<organism evidence="3 4">
    <name type="scientific">Pristionchus entomophagus</name>
    <dbReference type="NCBI Taxonomy" id="358040"/>
    <lineage>
        <taxon>Eukaryota</taxon>
        <taxon>Metazoa</taxon>
        <taxon>Ecdysozoa</taxon>
        <taxon>Nematoda</taxon>
        <taxon>Chromadorea</taxon>
        <taxon>Rhabditida</taxon>
        <taxon>Rhabditina</taxon>
        <taxon>Diplogasteromorpha</taxon>
        <taxon>Diplogasteroidea</taxon>
        <taxon>Neodiplogasteridae</taxon>
        <taxon>Pristionchus</taxon>
    </lineage>
</organism>
<evidence type="ECO:0000313" key="3">
    <source>
        <dbReference type="EMBL" id="GMS96229.1"/>
    </source>
</evidence>
<dbReference type="AlphaFoldDB" id="A0AAV5TPK4"/>
<evidence type="ECO:0000256" key="1">
    <source>
        <dbReference type="SAM" id="MobiDB-lite"/>
    </source>
</evidence>
<feature type="non-terminal residue" evidence="3">
    <location>
        <position position="291"/>
    </location>
</feature>
<feature type="transmembrane region" description="Helical" evidence="2">
    <location>
        <begin position="239"/>
        <end position="261"/>
    </location>
</feature>
<sequence>CNIGRLSVVEDVNSVDSIKCTSGSWLQKIDSESINLHEPFTVMCGTKACAQCEVLPPIDCQKPYTCKDPDALNVIGDDCAKTTCDHNRWFLEIDGRIEWMDNPTFEWDRTKTDDPIWKVNGVEVTKVSCTPDYDCFTHSALILECASLHAPCLYPIKNITEGIQKIVCYPGFLLKLCDDEDCKEINGDSLECQKNTGLFSYRPKTIPRGASIGCYETEESIAAYFKPLDDPATGSIDILIVPIVVVGLVALIGLAVAIFYLKKLRNEPFPSPPQEPVVVAPARKAKKKNTK</sequence>
<proteinExistence type="predicted"/>
<feature type="region of interest" description="Disordered" evidence="1">
    <location>
        <begin position="269"/>
        <end position="291"/>
    </location>
</feature>
<feature type="non-terminal residue" evidence="3">
    <location>
        <position position="1"/>
    </location>
</feature>
<keyword evidence="4" id="KW-1185">Reference proteome</keyword>
<protein>
    <submittedName>
        <fullName evidence="3">Uncharacterized protein</fullName>
    </submittedName>
</protein>
<reference evidence="3" key="1">
    <citation type="submission" date="2023-10" db="EMBL/GenBank/DDBJ databases">
        <title>Genome assembly of Pristionchus species.</title>
        <authorList>
            <person name="Yoshida K."/>
            <person name="Sommer R.J."/>
        </authorList>
    </citation>
    <scope>NUCLEOTIDE SEQUENCE</scope>
    <source>
        <strain evidence="3">RS0144</strain>
    </source>
</reference>
<dbReference type="EMBL" id="BTSX01000004">
    <property type="protein sequence ID" value="GMS96229.1"/>
    <property type="molecule type" value="Genomic_DNA"/>
</dbReference>
<comment type="caution">
    <text evidence="3">The sequence shown here is derived from an EMBL/GenBank/DDBJ whole genome shotgun (WGS) entry which is preliminary data.</text>
</comment>
<keyword evidence="2" id="KW-1133">Transmembrane helix</keyword>
<evidence type="ECO:0000256" key="2">
    <source>
        <dbReference type="SAM" id="Phobius"/>
    </source>
</evidence>
<accession>A0AAV5TPK4</accession>
<keyword evidence="2" id="KW-0472">Membrane</keyword>
<evidence type="ECO:0000313" key="4">
    <source>
        <dbReference type="Proteomes" id="UP001432027"/>
    </source>
</evidence>
<name>A0AAV5TPK4_9BILA</name>
<keyword evidence="2" id="KW-0812">Transmembrane</keyword>
<gene>
    <name evidence="3" type="ORF">PENTCL1PPCAC_18404</name>
</gene>
<dbReference type="Proteomes" id="UP001432027">
    <property type="component" value="Unassembled WGS sequence"/>
</dbReference>